<evidence type="ECO:0000313" key="2">
    <source>
        <dbReference type="Proteomes" id="UP001159641"/>
    </source>
</evidence>
<comment type="caution">
    <text evidence="1">The sequence shown here is derived from an EMBL/GenBank/DDBJ whole genome shotgun (WGS) entry which is preliminary data.</text>
</comment>
<reference evidence="1 2" key="1">
    <citation type="submission" date="2022-11" db="EMBL/GenBank/DDBJ databases">
        <title>Whole genome sequence of Eschrichtius robustus ER-17-0199.</title>
        <authorList>
            <person name="Bruniche-Olsen A."/>
            <person name="Black A.N."/>
            <person name="Fields C.J."/>
            <person name="Walden K."/>
            <person name="Dewoody J.A."/>
        </authorList>
    </citation>
    <scope>NUCLEOTIDE SEQUENCE [LARGE SCALE GENOMIC DNA]</scope>
    <source>
        <strain evidence="1">ER-17-0199</strain>
        <tissue evidence="1">Blubber</tissue>
    </source>
</reference>
<proteinExistence type="predicted"/>
<evidence type="ECO:0000313" key="1">
    <source>
        <dbReference type="EMBL" id="KAJ8795227.1"/>
    </source>
</evidence>
<name>A0AB34HQT4_ESCRO</name>
<gene>
    <name evidence="1" type="ORF">J1605_002851</name>
</gene>
<accession>A0AB34HQT4</accession>
<protein>
    <submittedName>
        <fullName evidence="1">Uncharacterized protein</fullName>
    </submittedName>
</protein>
<dbReference type="AlphaFoldDB" id="A0AB34HQT4"/>
<dbReference type="Proteomes" id="UP001159641">
    <property type="component" value="Unassembled WGS sequence"/>
</dbReference>
<sequence length="85" mass="9441">MPVAQWLRIHLPMQGTPVRALVREDPTCRGATKPVRHNYRACALEPVLSAIKEVNVMGPALEEPSGSPADMDYKPCYDLAPERID</sequence>
<organism evidence="1 2">
    <name type="scientific">Eschrichtius robustus</name>
    <name type="common">California gray whale</name>
    <name type="synonym">Eschrichtius gibbosus</name>
    <dbReference type="NCBI Taxonomy" id="9764"/>
    <lineage>
        <taxon>Eukaryota</taxon>
        <taxon>Metazoa</taxon>
        <taxon>Chordata</taxon>
        <taxon>Craniata</taxon>
        <taxon>Vertebrata</taxon>
        <taxon>Euteleostomi</taxon>
        <taxon>Mammalia</taxon>
        <taxon>Eutheria</taxon>
        <taxon>Laurasiatheria</taxon>
        <taxon>Artiodactyla</taxon>
        <taxon>Whippomorpha</taxon>
        <taxon>Cetacea</taxon>
        <taxon>Mysticeti</taxon>
        <taxon>Eschrichtiidae</taxon>
        <taxon>Eschrichtius</taxon>
    </lineage>
</organism>
<keyword evidence="2" id="KW-1185">Reference proteome</keyword>
<dbReference type="EMBL" id="JAIQCJ010000586">
    <property type="protein sequence ID" value="KAJ8795227.1"/>
    <property type="molecule type" value="Genomic_DNA"/>
</dbReference>